<evidence type="ECO:0000313" key="6">
    <source>
        <dbReference type="Proteomes" id="UP000292298"/>
    </source>
</evidence>
<evidence type="ECO:0000256" key="3">
    <source>
        <dbReference type="SAM" id="Phobius"/>
    </source>
</evidence>
<dbReference type="PANTHER" id="PTHR30469">
    <property type="entry name" value="MULTIDRUG RESISTANCE PROTEIN MDTA"/>
    <property type="match status" value="1"/>
</dbReference>
<keyword evidence="3" id="KW-0812">Transmembrane</keyword>
<keyword evidence="6" id="KW-1185">Reference proteome</keyword>
<keyword evidence="3" id="KW-0472">Membrane</keyword>
<evidence type="ECO:0000256" key="2">
    <source>
        <dbReference type="SAM" id="Coils"/>
    </source>
</evidence>
<keyword evidence="2" id="KW-0175">Coiled coil</keyword>
<dbReference type="RefSeq" id="WP_130502513.1">
    <property type="nucleotide sequence ID" value="NZ_SHLI01000001.1"/>
</dbReference>
<dbReference type="GO" id="GO:0015562">
    <property type="term" value="F:efflux transmembrane transporter activity"/>
    <property type="evidence" value="ECO:0007669"/>
    <property type="project" value="TreeGrafter"/>
</dbReference>
<feature type="domain" description="Multidrug resistance protein MdtA-like barrel-sandwich hybrid" evidence="4">
    <location>
        <begin position="79"/>
        <end position="256"/>
    </location>
</feature>
<dbReference type="AlphaFoldDB" id="A0A4Q8CYY2"/>
<sequence>MSSDAPARHRLRSIFFRLLLPVIILGLAAGGYVWLKQSGPTPPQADVAEREWLVDTTTIQPATYHPRLTLTGEVDNPDRVSVKAPIQAQVKALPVADGQAVASGELLFALDPADYEPLLQQAEANLADLEAQITQARRAHESDQAALEIEQALVNNAQRSLERTLDLRERDLASPSEVEAARDAVNQARLAVTARDERVATFESRLESLRARRDAARADVSSARRDVRRSQYEAPSAGLVADRQVAVGSRVNASETLLTFLPRDGFEVRALIPSQYADVIHDALVRGEAPRAEAPLLGGGARLQLVRLTGEASGRGVTGVFTFESPGDQLRPGIVTSLSLIMPAIEDAIALPRSALYGNDRVYRVRDGQLERVGVEHLGTTQINGMQRVLIRSDELAAGDRVATTQLPNAVSGLRVQVDDSAGAEQ</sequence>
<evidence type="ECO:0000256" key="1">
    <source>
        <dbReference type="ARBA" id="ARBA00009477"/>
    </source>
</evidence>
<dbReference type="OrthoDB" id="8524475at2"/>
<dbReference type="PANTHER" id="PTHR30469:SF15">
    <property type="entry name" value="HLYD FAMILY OF SECRETION PROTEINS"/>
    <property type="match status" value="1"/>
</dbReference>
<evidence type="ECO:0000259" key="4">
    <source>
        <dbReference type="Pfam" id="PF25917"/>
    </source>
</evidence>
<dbReference type="Proteomes" id="UP000292298">
    <property type="component" value="Unassembled WGS sequence"/>
</dbReference>
<gene>
    <name evidence="5" type="ORF">EV698_0415</name>
</gene>
<accession>A0A4Q8CYY2</accession>
<comment type="caution">
    <text evidence="5">The sequence shown here is derived from an EMBL/GenBank/DDBJ whole genome shotgun (WGS) entry which is preliminary data.</text>
</comment>
<dbReference type="Gene3D" id="2.40.50.100">
    <property type="match status" value="1"/>
</dbReference>
<name>A0A4Q8CYY2_9GAMM</name>
<dbReference type="Gene3D" id="1.10.287.470">
    <property type="entry name" value="Helix hairpin bin"/>
    <property type="match status" value="1"/>
</dbReference>
<dbReference type="InterPro" id="IPR058625">
    <property type="entry name" value="MdtA-like_BSH"/>
</dbReference>
<dbReference type="GO" id="GO:1990281">
    <property type="term" value="C:efflux pump complex"/>
    <property type="evidence" value="ECO:0007669"/>
    <property type="project" value="TreeGrafter"/>
</dbReference>
<feature type="coiled-coil region" evidence="2">
    <location>
        <begin position="199"/>
        <end position="226"/>
    </location>
</feature>
<dbReference type="Gene3D" id="2.40.420.20">
    <property type="match status" value="1"/>
</dbReference>
<dbReference type="EMBL" id="SHLI01000001">
    <property type="protein sequence ID" value="RZU98174.1"/>
    <property type="molecule type" value="Genomic_DNA"/>
</dbReference>
<protein>
    <submittedName>
        <fullName evidence="5">HlyD family secretion protein</fullName>
    </submittedName>
</protein>
<evidence type="ECO:0000313" key="5">
    <source>
        <dbReference type="EMBL" id="RZU98174.1"/>
    </source>
</evidence>
<proteinExistence type="inferred from homology"/>
<reference evidence="5 6" key="1">
    <citation type="submission" date="2019-02" db="EMBL/GenBank/DDBJ databases">
        <title>Genomic Encyclopedia of Type Strains, Phase IV (KMG-IV): sequencing the most valuable type-strain genomes for metagenomic binning, comparative biology and taxonomic classification.</title>
        <authorList>
            <person name="Goeker M."/>
        </authorList>
    </citation>
    <scope>NUCLEOTIDE SEQUENCE [LARGE SCALE GENOMIC DNA]</scope>
    <source>
        <strain evidence="5 6">DSM 21056</strain>
    </source>
</reference>
<comment type="similarity">
    <text evidence="1">Belongs to the membrane fusion protein (MFP) (TC 8.A.1) family.</text>
</comment>
<keyword evidence="3" id="KW-1133">Transmembrane helix</keyword>
<feature type="coiled-coil region" evidence="2">
    <location>
        <begin position="119"/>
        <end position="146"/>
    </location>
</feature>
<dbReference type="SUPFAM" id="SSF111369">
    <property type="entry name" value="HlyD-like secretion proteins"/>
    <property type="match status" value="2"/>
</dbReference>
<dbReference type="Pfam" id="PF25917">
    <property type="entry name" value="BSH_RND"/>
    <property type="match status" value="1"/>
</dbReference>
<organism evidence="5 6">
    <name type="scientific">Spiribacter vilamensis</name>
    <dbReference type="NCBI Taxonomy" id="531306"/>
    <lineage>
        <taxon>Bacteria</taxon>
        <taxon>Pseudomonadati</taxon>
        <taxon>Pseudomonadota</taxon>
        <taxon>Gammaproteobacteria</taxon>
        <taxon>Chromatiales</taxon>
        <taxon>Ectothiorhodospiraceae</taxon>
        <taxon>Spiribacter</taxon>
    </lineage>
</organism>
<feature type="transmembrane region" description="Helical" evidence="3">
    <location>
        <begin position="14"/>
        <end position="35"/>
    </location>
</feature>